<evidence type="ECO:0000313" key="3">
    <source>
        <dbReference type="Proteomes" id="UP001652625"/>
    </source>
</evidence>
<dbReference type="RefSeq" id="XP_065653174.1">
    <property type="nucleotide sequence ID" value="XM_065797102.1"/>
</dbReference>
<feature type="signal peptide" evidence="2">
    <location>
        <begin position="1"/>
        <end position="19"/>
    </location>
</feature>
<reference evidence="4" key="1">
    <citation type="submission" date="2025-08" db="UniProtKB">
        <authorList>
            <consortium name="RefSeq"/>
        </authorList>
    </citation>
    <scope>IDENTIFICATION</scope>
</reference>
<accession>A0ABM4BVF2</accession>
<sequence length="156" mass="16572">MRSVIVFGVLALCYLSVECKKVQKLSLTTGTATIKKETGKKTAAKTEENETLEGSTASGDEPSVAKETAKSSEVAKETAKSSEVAKETAKSSALTKETVPAANSPLTSFADAKSDQTEQKAIWKTKLQKKLNSGKKIAKDKKKKKASKPVTSSVFA</sequence>
<dbReference type="Proteomes" id="UP001652625">
    <property type="component" value="Chromosome 05"/>
</dbReference>
<feature type="compositionally biased region" description="Basic and acidic residues" evidence="1">
    <location>
        <begin position="63"/>
        <end position="89"/>
    </location>
</feature>
<feature type="chain" id="PRO_5046018163" evidence="2">
    <location>
        <begin position="20"/>
        <end position="156"/>
    </location>
</feature>
<evidence type="ECO:0000313" key="4">
    <source>
        <dbReference type="RefSeq" id="XP_065653174.1"/>
    </source>
</evidence>
<gene>
    <name evidence="4" type="primary">LOC136080456</name>
</gene>
<protein>
    <submittedName>
        <fullName evidence="4">Uncharacterized protein LOC136080456</fullName>
    </submittedName>
</protein>
<proteinExistence type="predicted"/>
<evidence type="ECO:0000256" key="1">
    <source>
        <dbReference type="SAM" id="MobiDB-lite"/>
    </source>
</evidence>
<feature type="region of interest" description="Disordered" evidence="1">
    <location>
        <begin position="36"/>
        <end position="156"/>
    </location>
</feature>
<keyword evidence="2" id="KW-0732">Signal</keyword>
<dbReference type="GeneID" id="136080456"/>
<feature type="compositionally biased region" description="Basic residues" evidence="1">
    <location>
        <begin position="126"/>
        <end position="147"/>
    </location>
</feature>
<keyword evidence="3" id="KW-1185">Reference proteome</keyword>
<name>A0ABM4BVF2_HYDVU</name>
<organism evidence="3 4">
    <name type="scientific">Hydra vulgaris</name>
    <name type="common">Hydra</name>
    <name type="synonym">Hydra attenuata</name>
    <dbReference type="NCBI Taxonomy" id="6087"/>
    <lineage>
        <taxon>Eukaryota</taxon>
        <taxon>Metazoa</taxon>
        <taxon>Cnidaria</taxon>
        <taxon>Hydrozoa</taxon>
        <taxon>Hydroidolina</taxon>
        <taxon>Anthoathecata</taxon>
        <taxon>Aplanulata</taxon>
        <taxon>Hydridae</taxon>
        <taxon>Hydra</taxon>
    </lineage>
</organism>
<evidence type="ECO:0000256" key="2">
    <source>
        <dbReference type="SAM" id="SignalP"/>
    </source>
</evidence>
<feature type="compositionally biased region" description="Basic and acidic residues" evidence="1">
    <location>
        <begin position="36"/>
        <end position="48"/>
    </location>
</feature>